<protein>
    <recommendedName>
        <fullName evidence="4">Transcriptional regulator, TetR family</fullName>
    </recommendedName>
</protein>
<name>A0A1I5LQJ1_9BACT</name>
<evidence type="ECO:0000313" key="3">
    <source>
        <dbReference type="Proteomes" id="UP000199227"/>
    </source>
</evidence>
<evidence type="ECO:0000256" key="1">
    <source>
        <dbReference type="SAM" id="Phobius"/>
    </source>
</evidence>
<dbReference type="Proteomes" id="UP000199227">
    <property type="component" value="Unassembled WGS sequence"/>
</dbReference>
<reference evidence="2 3" key="1">
    <citation type="submission" date="2016-10" db="EMBL/GenBank/DDBJ databases">
        <authorList>
            <person name="de Groot N.N."/>
        </authorList>
    </citation>
    <scope>NUCLEOTIDE SEQUENCE [LARGE SCALE GENOMIC DNA]</scope>
    <source>
        <strain evidence="2 3">EP1-55-1</strain>
    </source>
</reference>
<feature type="transmembrane region" description="Helical" evidence="1">
    <location>
        <begin position="115"/>
        <end position="134"/>
    </location>
</feature>
<proteinExistence type="predicted"/>
<evidence type="ECO:0008006" key="4">
    <source>
        <dbReference type="Google" id="ProtNLM"/>
    </source>
</evidence>
<keyword evidence="1" id="KW-1133">Transmembrane helix</keyword>
<evidence type="ECO:0000313" key="2">
    <source>
        <dbReference type="EMBL" id="SFO99041.1"/>
    </source>
</evidence>
<dbReference type="InterPro" id="IPR036271">
    <property type="entry name" value="Tet_transcr_reg_TetR-rel_C_sf"/>
</dbReference>
<dbReference type="AlphaFoldDB" id="A0A1I5LQJ1"/>
<keyword evidence="1" id="KW-0812">Transmembrane</keyword>
<keyword evidence="3" id="KW-1185">Reference proteome</keyword>
<dbReference type="EMBL" id="FOXB01000003">
    <property type="protein sequence ID" value="SFO99041.1"/>
    <property type="molecule type" value="Genomic_DNA"/>
</dbReference>
<organism evidence="2 3">
    <name type="scientific">Hydrogenimonas thermophila</name>
    <dbReference type="NCBI Taxonomy" id="223786"/>
    <lineage>
        <taxon>Bacteria</taxon>
        <taxon>Pseudomonadati</taxon>
        <taxon>Campylobacterota</taxon>
        <taxon>Epsilonproteobacteria</taxon>
        <taxon>Campylobacterales</taxon>
        <taxon>Hydrogenimonadaceae</taxon>
        <taxon>Hydrogenimonas</taxon>
    </lineage>
</organism>
<accession>A0A1I5LQJ1</accession>
<dbReference type="STRING" id="223786.SAMN05216234_103115"/>
<sequence length="158" mass="18091">MSVGNIYNYFPSKINLAKSAIRFASGILASSLQDINKKNIPAREKIELFVQDYLEIIQHSPEVIEFFLRVYLANRDLFEENEDGGFQLAEAFVKEVEELIQYGIRNYEFRKSQDFFVSFSVLTGILGAFTFLSGENVLDRDVSSYKKEISDAIYKGLS</sequence>
<keyword evidence="1" id="KW-0472">Membrane</keyword>
<dbReference type="SUPFAM" id="SSF48498">
    <property type="entry name" value="Tetracyclin repressor-like, C-terminal domain"/>
    <property type="match status" value="1"/>
</dbReference>
<gene>
    <name evidence="2" type="ORF">SAMN05216234_103115</name>
</gene>
<dbReference type="Gene3D" id="1.10.357.10">
    <property type="entry name" value="Tetracycline Repressor, domain 2"/>
    <property type="match status" value="1"/>
</dbReference>